<feature type="domain" description="HTH LytTR-type" evidence="5">
    <location>
        <begin position="42"/>
        <end position="146"/>
    </location>
</feature>
<organism evidence="6 7">
    <name type="scientific">Anaerococcus lactolyticus S7-1-13</name>
    <dbReference type="NCBI Taxonomy" id="1284686"/>
    <lineage>
        <taxon>Bacteria</taxon>
        <taxon>Bacillati</taxon>
        <taxon>Bacillota</taxon>
        <taxon>Tissierellia</taxon>
        <taxon>Tissierellales</taxon>
        <taxon>Peptoniphilaceae</taxon>
        <taxon>Anaerococcus</taxon>
    </lineage>
</organism>
<dbReference type="OrthoDB" id="3186525at2"/>
<keyword evidence="4" id="KW-0804">Transcription</keyword>
<protein>
    <submittedName>
        <fullName evidence="6">Histidine kinase</fullName>
    </submittedName>
</protein>
<evidence type="ECO:0000259" key="5">
    <source>
        <dbReference type="PROSITE" id="PS50930"/>
    </source>
</evidence>
<evidence type="ECO:0000256" key="3">
    <source>
        <dbReference type="ARBA" id="ARBA00023125"/>
    </source>
</evidence>
<proteinExistence type="predicted"/>
<keyword evidence="3" id="KW-0238">DNA-binding</keyword>
<keyword evidence="6" id="KW-0808">Transferase</keyword>
<keyword evidence="2" id="KW-0805">Transcription regulation</keyword>
<name>A0A095X1U0_9FIRM</name>
<keyword evidence="1" id="KW-0963">Cytoplasm</keyword>
<dbReference type="PANTHER" id="PTHR37299">
    <property type="entry name" value="TRANSCRIPTIONAL REGULATOR-RELATED"/>
    <property type="match status" value="1"/>
</dbReference>
<dbReference type="PANTHER" id="PTHR37299:SF2">
    <property type="entry name" value="HTH LYTTR-TYPE DOMAIN-CONTAINING PROTEIN"/>
    <property type="match status" value="1"/>
</dbReference>
<dbReference type="GO" id="GO:0003677">
    <property type="term" value="F:DNA binding"/>
    <property type="evidence" value="ECO:0007669"/>
    <property type="project" value="UniProtKB-KW"/>
</dbReference>
<reference evidence="6 7" key="1">
    <citation type="submission" date="2014-07" db="EMBL/GenBank/DDBJ databases">
        <authorList>
            <person name="McCorrison J."/>
            <person name="Sanka R."/>
            <person name="Torralba M."/>
            <person name="Gillis M."/>
            <person name="Haft D.H."/>
            <person name="Methe B."/>
            <person name="Sutton G."/>
            <person name="Nelson K.E."/>
        </authorList>
    </citation>
    <scope>NUCLEOTIDE SEQUENCE [LARGE SCALE GENOMIC DNA]</scope>
    <source>
        <strain evidence="6 7">S7-1-13</strain>
    </source>
</reference>
<dbReference type="Gene3D" id="2.40.50.1020">
    <property type="entry name" value="LytTr DNA-binding domain"/>
    <property type="match status" value="1"/>
</dbReference>
<evidence type="ECO:0000256" key="1">
    <source>
        <dbReference type="ARBA" id="ARBA00022490"/>
    </source>
</evidence>
<dbReference type="AlphaFoldDB" id="A0A095X1U0"/>
<accession>A0A095X1U0</accession>
<dbReference type="InterPro" id="IPR007492">
    <property type="entry name" value="LytTR_DNA-bd_dom"/>
</dbReference>
<gene>
    <name evidence="6" type="ORF">HMPREF1630_06535</name>
</gene>
<dbReference type="RefSeq" id="WP_037328159.1">
    <property type="nucleotide sequence ID" value="NZ_JRMW01000037.1"/>
</dbReference>
<evidence type="ECO:0000313" key="6">
    <source>
        <dbReference type="EMBL" id="KGF03701.1"/>
    </source>
</evidence>
<sequence length="146" mass="16944">MKVDIIIDGTIDETQVKIFAKEYSKEIETIKDLLADRLIDKLVAFRDKEVFILSHEEIIRIFAQDKSVFIKTKNETFSSRLTVSELDKRLDKKKFIRISRSDIVNLDFVKKLDLSFTGTIAVELTNGDVAYVSRRNLKEFRRALGL</sequence>
<dbReference type="EMBL" id="JRMW01000037">
    <property type="protein sequence ID" value="KGF03701.1"/>
    <property type="molecule type" value="Genomic_DNA"/>
</dbReference>
<evidence type="ECO:0000256" key="2">
    <source>
        <dbReference type="ARBA" id="ARBA00023015"/>
    </source>
</evidence>
<dbReference type="InterPro" id="IPR046947">
    <property type="entry name" value="LytR-like"/>
</dbReference>
<dbReference type="GO" id="GO:0016301">
    <property type="term" value="F:kinase activity"/>
    <property type="evidence" value="ECO:0007669"/>
    <property type="project" value="UniProtKB-KW"/>
</dbReference>
<dbReference type="PROSITE" id="PS50930">
    <property type="entry name" value="HTH_LYTTR"/>
    <property type="match status" value="1"/>
</dbReference>
<dbReference type="Pfam" id="PF04397">
    <property type="entry name" value="LytTR"/>
    <property type="match status" value="1"/>
</dbReference>
<dbReference type="Proteomes" id="UP000029579">
    <property type="component" value="Unassembled WGS sequence"/>
</dbReference>
<evidence type="ECO:0000313" key="7">
    <source>
        <dbReference type="Proteomes" id="UP000029579"/>
    </source>
</evidence>
<evidence type="ECO:0000256" key="4">
    <source>
        <dbReference type="ARBA" id="ARBA00023163"/>
    </source>
</evidence>
<keyword evidence="6" id="KW-0418">Kinase</keyword>
<comment type="caution">
    <text evidence="6">The sequence shown here is derived from an EMBL/GenBank/DDBJ whole genome shotgun (WGS) entry which is preliminary data.</text>
</comment>
<dbReference type="SMART" id="SM00850">
    <property type="entry name" value="LytTR"/>
    <property type="match status" value="1"/>
</dbReference>
<dbReference type="GO" id="GO:0000156">
    <property type="term" value="F:phosphorelay response regulator activity"/>
    <property type="evidence" value="ECO:0007669"/>
    <property type="project" value="InterPro"/>
</dbReference>
<dbReference type="eggNOG" id="COG3279">
    <property type="taxonomic scope" value="Bacteria"/>
</dbReference>